<reference evidence="6 7" key="1">
    <citation type="submission" date="2016-10" db="EMBL/GenBank/DDBJ databases">
        <authorList>
            <person name="de Groot N.N."/>
        </authorList>
    </citation>
    <scope>NUCLEOTIDE SEQUENCE [LARGE SCALE GENOMIC DNA]</scope>
    <source>
        <strain evidence="6 7">ATCC 51327</strain>
    </source>
</reference>
<dbReference type="PANTHER" id="PTHR10146:SF14">
    <property type="entry name" value="PYRIDOXAL PHOSPHATE HOMEOSTASIS PROTEIN"/>
    <property type="match status" value="1"/>
</dbReference>
<evidence type="ECO:0000256" key="3">
    <source>
        <dbReference type="PIRSR" id="PIRSR004848-1"/>
    </source>
</evidence>
<evidence type="ECO:0000256" key="4">
    <source>
        <dbReference type="RuleBase" id="RU004514"/>
    </source>
</evidence>
<keyword evidence="1 2" id="KW-0663">Pyridoxal phosphate</keyword>
<dbReference type="InterPro" id="IPR001608">
    <property type="entry name" value="Ala_racemase_N"/>
</dbReference>
<dbReference type="STRING" id="29563.SAMN02983006_00723"/>
<dbReference type="FunFam" id="3.20.20.10:FF:000018">
    <property type="entry name" value="Pyridoxal phosphate homeostasis protein"/>
    <property type="match status" value="1"/>
</dbReference>
<evidence type="ECO:0000313" key="7">
    <source>
        <dbReference type="Proteomes" id="UP000199006"/>
    </source>
</evidence>
<dbReference type="RefSeq" id="WP_089859808.1">
    <property type="nucleotide sequence ID" value="NZ_FOTI01000006.1"/>
</dbReference>
<dbReference type="PIRSF" id="PIRSF004848">
    <property type="entry name" value="YBL036c_PLPDEIII"/>
    <property type="match status" value="1"/>
</dbReference>
<sequence>MNQENILANLTQIKQNIKAAAEKANRNPESIKLLPVTKNHGSDSVKILTAAGLNTFAESRVQELEEKEVSLNSANLDLNWHFIGHLQRNKVKYLMRMENCKLIHSLDSWRLAKEINKRAAKNQRVMPVLVEINIAGDENKYGIKAEQTEKFFNKIIKLENLEVKGMMTILPHLDDQAKLFDYFKEMKELYDYISNNVKKLEELSMGMSNDYQLAVAAGATIVRVGTALLGAREY</sequence>
<comment type="similarity">
    <text evidence="2 4">Belongs to the pyridoxal phosphate-binding protein YggS/PROSC family.</text>
</comment>
<dbReference type="PANTHER" id="PTHR10146">
    <property type="entry name" value="PROLINE SYNTHETASE CO-TRANSCRIBED BACTERIAL HOMOLOG PROTEIN"/>
    <property type="match status" value="1"/>
</dbReference>
<name>A0A1I4GF74_9FIRM</name>
<dbReference type="EMBL" id="FOTI01000006">
    <property type="protein sequence ID" value="SFL28655.1"/>
    <property type="molecule type" value="Genomic_DNA"/>
</dbReference>
<comment type="function">
    <text evidence="2">Pyridoxal 5'-phosphate (PLP)-binding protein, which is involved in PLP homeostasis.</text>
</comment>
<proteinExistence type="inferred from homology"/>
<dbReference type="HAMAP" id="MF_02087">
    <property type="entry name" value="PLP_homeostasis"/>
    <property type="match status" value="1"/>
</dbReference>
<evidence type="ECO:0000313" key="6">
    <source>
        <dbReference type="EMBL" id="SFL28655.1"/>
    </source>
</evidence>
<gene>
    <name evidence="6" type="ORF">SAMN02983006_00723</name>
</gene>
<organism evidence="6 7">
    <name type="scientific">Halanaerobium salsuginis</name>
    <dbReference type="NCBI Taxonomy" id="29563"/>
    <lineage>
        <taxon>Bacteria</taxon>
        <taxon>Bacillati</taxon>
        <taxon>Bacillota</taxon>
        <taxon>Clostridia</taxon>
        <taxon>Halanaerobiales</taxon>
        <taxon>Halanaerobiaceae</taxon>
        <taxon>Halanaerobium</taxon>
    </lineage>
</organism>
<dbReference type="GO" id="GO:0030170">
    <property type="term" value="F:pyridoxal phosphate binding"/>
    <property type="evidence" value="ECO:0007669"/>
    <property type="project" value="UniProtKB-UniRule"/>
</dbReference>
<accession>A0A1I4GF74</accession>
<dbReference type="AlphaFoldDB" id="A0A1I4GF74"/>
<dbReference type="OrthoDB" id="9804072at2"/>
<protein>
    <recommendedName>
        <fullName evidence="2">Pyridoxal phosphate homeostasis protein</fullName>
        <shortName evidence="2">PLP homeostasis protein</shortName>
    </recommendedName>
</protein>
<keyword evidence="7" id="KW-1185">Reference proteome</keyword>
<comment type="cofactor">
    <cofactor evidence="3">
        <name>pyridoxal 5'-phosphate</name>
        <dbReference type="ChEBI" id="CHEBI:597326"/>
    </cofactor>
</comment>
<dbReference type="PROSITE" id="PS01211">
    <property type="entry name" value="UPF0001"/>
    <property type="match status" value="1"/>
</dbReference>
<dbReference type="InterPro" id="IPR011078">
    <property type="entry name" value="PyrdxlP_homeostasis"/>
</dbReference>
<dbReference type="Pfam" id="PF01168">
    <property type="entry name" value="Ala_racemase_N"/>
    <property type="match status" value="1"/>
</dbReference>
<dbReference type="Gene3D" id="3.20.20.10">
    <property type="entry name" value="Alanine racemase"/>
    <property type="match status" value="1"/>
</dbReference>
<dbReference type="Proteomes" id="UP000199006">
    <property type="component" value="Unassembled WGS sequence"/>
</dbReference>
<dbReference type="SUPFAM" id="SSF51419">
    <property type="entry name" value="PLP-binding barrel"/>
    <property type="match status" value="1"/>
</dbReference>
<evidence type="ECO:0000256" key="1">
    <source>
        <dbReference type="ARBA" id="ARBA00022898"/>
    </source>
</evidence>
<evidence type="ECO:0000259" key="5">
    <source>
        <dbReference type="Pfam" id="PF01168"/>
    </source>
</evidence>
<dbReference type="CDD" id="cd00635">
    <property type="entry name" value="PLPDE_III_YBL036c_like"/>
    <property type="match status" value="1"/>
</dbReference>
<feature type="domain" description="Alanine racemase N-terminal" evidence="5">
    <location>
        <begin position="9"/>
        <end position="232"/>
    </location>
</feature>
<feature type="modified residue" description="N6-(pyridoxal phosphate)lysine" evidence="2 3">
    <location>
        <position position="38"/>
    </location>
</feature>
<dbReference type="InterPro" id="IPR029066">
    <property type="entry name" value="PLP-binding_barrel"/>
</dbReference>
<evidence type="ECO:0000256" key="2">
    <source>
        <dbReference type="HAMAP-Rule" id="MF_02087"/>
    </source>
</evidence>
<dbReference type="NCBIfam" id="TIGR00044">
    <property type="entry name" value="YggS family pyridoxal phosphate-dependent enzyme"/>
    <property type="match status" value="1"/>
</dbReference>